<keyword evidence="1 2" id="KW-0732">Signal</keyword>
<dbReference type="SUPFAM" id="SSF53850">
    <property type="entry name" value="Periplasmic binding protein-like II"/>
    <property type="match status" value="1"/>
</dbReference>
<dbReference type="Gene3D" id="3.40.190.10">
    <property type="entry name" value="Periplasmic binding protein-like II"/>
    <property type="match status" value="1"/>
</dbReference>
<dbReference type="GO" id="GO:0015833">
    <property type="term" value="P:peptide transport"/>
    <property type="evidence" value="ECO:0007669"/>
    <property type="project" value="TreeGrafter"/>
</dbReference>
<dbReference type="OrthoDB" id="9796817at2"/>
<feature type="signal peptide" evidence="2">
    <location>
        <begin position="1"/>
        <end position="36"/>
    </location>
</feature>
<reference evidence="4 5" key="1">
    <citation type="submission" date="2018-10" db="EMBL/GenBank/DDBJ databases">
        <title>Aeromicrobium sp. 9W16Y-2 whole genome shotgun sequence.</title>
        <authorList>
            <person name="Li F."/>
        </authorList>
    </citation>
    <scope>NUCLEOTIDE SEQUENCE [LARGE SCALE GENOMIC DNA]</scope>
    <source>
        <strain evidence="4 5">9W16Y-2</strain>
    </source>
</reference>
<feature type="domain" description="Solute-binding protein family 5" evidence="3">
    <location>
        <begin position="92"/>
        <end position="454"/>
    </location>
</feature>
<dbReference type="PANTHER" id="PTHR30290:SF38">
    <property type="entry name" value="D,D-DIPEPTIDE-BINDING PERIPLASMIC PROTEIN DDPA-RELATED"/>
    <property type="match status" value="1"/>
</dbReference>
<gene>
    <name evidence="4" type="ORF">D9V41_07245</name>
</gene>
<dbReference type="PANTHER" id="PTHR30290">
    <property type="entry name" value="PERIPLASMIC BINDING COMPONENT OF ABC TRANSPORTER"/>
    <property type="match status" value="1"/>
</dbReference>
<feature type="chain" id="PRO_5018269264" description="Solute-binding protein family 5 domain-containing protein" evidence="2">
    <location>
        <begin position="37"/>
        <end position="533"/>
    </location>
</feature>
<evidence type="ECO:0000313" key="4">
    <source>
        <dbReference type="EMBL" id="RLV56223.1"/>
    </source>
</evidence>
<protein>
    <recommendedName>
        <fullName evidence="3">Solute-binding protein family 5 domain-containing protein</fullName>
    </recommendedName>
</protein>
<evidence type="ECO:0000256" key="2">
    <source>
        <dbReference type="SAM" id="SignalP"/>
    </source>
</evidence>
<dbReference type="AlphaFoldDB" id="A0A3L8PNF5"/>
<dbReference type="RefSeq" id="WP_121793882.1">
    <property type="nucleotide sequence ID" value="NZ_RDBF01000004.1"/>
</dbReference>
<evidence type="ECO:0000259" key="3">
    <source>
        <dbReference type="Pfam" id="PF00496"/>
    </source>
</evidence>
<organism evidence="4 5">
    <name type="scientific">Aeromicrobium phragmitis</name>
    <dbReference type="NCBI Taxonomy" id="2478914"/>
    <lineage>
        <taxon>Bacteria</taxon>
        <taxon>Bacillati</taxon>
        <taxon>Actinomycetota</taxon>
        <taxon>Actinomycetes</taxon>
        <taxon>Propionibacteriales</taxon>
        <taxon>Nocardioidaceae</taxon>
        <taxon>Aeromicrobium</taxon>
    </lineage>
</organism>
<dbReference type="Gene3D" id="3.10.105.10">
    <property type="entry name" value="Dipeptide-binding Protein, Domain 3"/>
    <property type="match status" value="1"/>
</dbReference>
<dbReference type="EMBL" id="RDBF01000004">
    <property type="protein sequence ID" value="RLV56223.1"/>
    <property type="molecule type" value="Genomic_DNA"/>
</dbReference>
<dbReference type="GO" id="GO:0042597">
    <property type="term" value="C:periplasmic space"/>
    <property type="evidence" value="ECO:0007669"/>
    <property type="project" value="UniProtKB-ARBA"/>
</dbReference>
<accession>A0A3L8PNF5</accession>
<dbReference type="Pfam" id="PF00496">
    <property type="entry name" value="SBP_bac_5"/>
    <property type="match status" value="1"/>
</dbReference>
<dbReference type="Proteomes" id="UP000282515">
    <property type="component" value="Unassembled WGS sequence"/>
</dbReference>
<dbReference type="InterPro" id="IPR030678">
    <property type="entry name" value="Peptide/Ni-bd"/>
</dbReference>
<evidence type="ECO:0000313" key="5">
    <source>
        <dbReference type="Proteomes" id="UP000282515"/>
    </source>
</evidence>
<dbReference type="PROSITE" id="PS51257">
    <property type="entry name" value="PROKAR_LIPOPROTEIN"/>
    <property type="match status" value="1"/>
</dbReference>
<dbReference type="GO" id="GO:0043190">
    <property type="term" value="C:ATP-binding cassette (ABC) transporter complex"/>
    <property type="evidence" value="ECO:0007669"/>
    <property type="project" value="InterPro"/>
</dbReference>
<dbReference type="InterPro" id="IPR039424">
    <property type="entry name" value="SBP_5"/>
</dbReference>
<evidence type="ECO:0000256" key="1">
    <source>
        <dbReference type="ARBA" id="ARBA00022729"/>
    </source>
</evidence>
<sequence>MNSRLSTVWPAKRLRTAIAASAVSALLLAGCSSGSADSGEQEASTGGTLTYALGADLPTLDVQQTTAGVVATVAYNVVEFLFVRDADGENAPMLAEDVQVSEDGLTWTITLREGVTFHNGETMTSADVLASYERWSRISSSGGEVASRLANVETPDDQTIVFTFDEPYGSFLSAISINTQGLAIYPASVLEQSTDTELAELVGTGPYMLEEHDPGRSVRLVRFEDYSALPGDEPDGYGGHKPQHLDAIEFQTVSNEGSRLAGLQTGEYDVIHGSSADALETLEGTRGLVVERVDPTGLQVMLVNNASPITSDLKLRQGIQAALDHEEILTAGLGAGNFRIDPSISLQETAWHSTVGEDHYNMDDPDLAEQLIADSDYNGETIRIVTSRDLERFYNQAVVVEQQLESVGLDVEVETYDWATALEHRENEAAWELFISDFGIKYDPVEQPFMRLCSYVGWWCDDEAVAIVDGLISESDEDKRREFNDAFQEAVYEQVPFIKIGDTGGVIAHRDRVHGVTRQGGSSILAWNVWIEE</sequence>
<keyword evidence="5" id="KW-1185">Reference proteome</keyword>
<dbReference type="InterPro" id="IPR000914">
    <property type="entry name" value="SBP_5_dom"/>
</dbReference>
<dbReference type="PIRSF" id="PIRSF002741">
    <property type="entry name" value="MppA"/>
    <property type="match status" value="1"/>
</dbReference>
<comment type="caution">
    <text evidence="4">The sequence shown here is derived from an EMBL/GenBank/DDBJ whole genome shotgun (WGS) entry which is preliminary data.</text>
</comment>
<dbReference type="GO" id="GO:1904680">
    <property type="term" value="F:peptide transmembrane transporter activity"/>
    <property type="evidence" value="ECO:0007669"/>
    <property type="project" value="TreeGrafter"/>
</dbReference>
<proteinExistence type="predicted"/>
<name>A0A3L8PNF5_9ACTN</name>